<gene>
    <name evidence="1" type="ORF">HMPREF9444_01286</name>
</gene>
<keyword evidence="2" id="KW-1185">Reference proteome</keyword>
<name>E8LKP3_SUCHY</name>
<dbReference type="HOGENOM" id="CLU_3318069_0_0_6"/>
<evidence type="ECO:0000313" key="1">
    <source>
        <dbReference type="EMBL" id="EFY06923.1"/>
    </source>
</evidence>
<accession>E8LKP3</accession>
<dbReference type="STRING" id="762983.HMPREF9444_01286"/>
<comment type="caution">
    <text evidence="1">The sequence shown here is derived from an EMBL/GenBank/DDBJ whole genome shotgun (WGS) entry which is preliminary data.</text>
</comment>
<sequence length="39" mass="4953">MIFYFIVIYLFYKKKYFINAQKRCKSIILFLKKIDFFAF</sequence>
<dbReference type="Proteomes" id="UP000018458">
    <property type="component" value="Unassembled WGS sequence"/>
</dbReference>
<dbReference type="AlphaFoldDB" id="E8LKP3"/>
<dbReference type="EMBL" id="AEVO01000065">
    <property type="protein sequence ID" value="EFY06923.1"/>
    <property type="molecule type" value="Genomic_DNA"/>
</dbReference>
<proteinExistence type="predicted"/>
<organism evidence="1 2">
    <name type="scientific">Succinatimonas hippei (strain DSM 22608 / JCM 16073 / KCTC 15190 / YIT 12066)</name>
    <dbReference type="NCBI Taxonomy" id="762983"/>
    <lineage>
        <taxon>Bacteria</taxon>
        <taxon>Pseudomonadati</taxon>
        <taxon>Pseudomonadota</taxon>
        <taxon>Gammaproteobacteria</taxon>
        <taxon>Aeromonadales</taxon>
        <taxon>Succinivibrionaceae</taxon>
        <taxon>Succinatimonas</taxon>
    </lineage>
</organism>
<protein>
    <submittedName>
        <fullName evidence="1">Uncharacterized protein</fullName>
    </submittedName>
</protein>
<evidence type="ECO:0000313" key="2">
    <source>
        <dbReference type="Proteomes" id="UP000018458"/>
    </source>
</evidence>
<reference evidence="1 2" key="1">
    <citation type="submission" date="2011-01" db="EMBL/GenBank/DDBJ databases">
        <authorList>
            <person name="Weinstock G."/>
            <person name="Sodergren E."/>
            <person name="Clifton S."/>
            <person name="Fulton L."/>
            <person name="Fulton B."/>
            <person name="Courtney L."/>
            <person name="Fronick C."/>
            <person name="Harrison M."/>
            <person name="Strong C."/>
            <person name="Farmer C."/>
            <person name="Delahaunty K."/>
            <person name="Markovic C."/>
            <person name="Hall O."/>
            <person name="Minx P."/>
            <person name="Tomlinson C."/>
            <person name="Mitreva M."/>
            <person name="Hou S."/>
            <person name="Chen J."/>
            <person name="Wollam A."/>
            <person name="Pepin K.H."/>
            <person name="Johnson M."/>
            <person name="Bhonagiri V."/>
            <person name="Zhang X."/>
            <person name="Suruliraj S."/>
            <person name="Warren W."/>
            <person name="Chinwalla A."/>
            <person name="Mardis E.R."/>
            <person name="Wilson R.K."/>
        </authorList>
    </citation>
    <scope>NUCLEOTIDE SEQUENCE [LARGE SCALE GENOMIC DNA]</scope>
    <source>
        <strain evidence="2">DSM 22608 / JCM 16073 / KCTC 15190 / YIT 12066</strain>
    </source>
</reference>